<dbReference type="AlphaFoldDB" id="A0A8I1WDH0"/>
<dbReference type="EMBL" id="JAGFPW010000005">
    <property type="protein sequence ID" value="MBO3794211.1"/>
    <property type="molecule type" value="Genomic_DNA"/>
</dbReference>
<reference evidence="1" key="1">
    <citation type="submission" date="2021-03" db="EMBL/GenBank/DDBJ databases">
        <title>Isolation of Bacillus subtilis from fermented food sample.</title>
        <authorList>
            <person name="Lakshmanan V."/>
            <person name="Athira K."/>
            <person name="Rajagopal K."/>
        </authorList>
    </citation>
    <scope>NUCLEOTIDE SEQUENCE</scope>
    <source>
        <strain evidence="1">S1</strain>
    </source>
</reference>
<proteinExistence type="predicted"/>
<evidence type="ECO:0000313" key="1">
    <source>
        <dbReference type="EMBL" id="MBO3794211.1"/>
    </source>
</evidence>
<organism evidence="1 2">
    <name type="scientific">Bacillus subtilis</name>
    <dbReference type="NCBI Taxonomy" id="1423"/>
    <lineage>
        <taxon>Bacteria</taxon>
        <taxon>Bacillati</taxon>
        <taxon>Bacillota</taxon>
        <taxon>Bacilli</taxon>
        <taxon>Bacillales</taxon>
        <taxon>Bacillaceae</taxon>
        <taxon>Bacillus</taxon>
    </lineage>
</organism>
<name>A0A8I1WDH0_BACIU</name>
<accession>A0A8I1WDH0</accession>
<protein>
    <submittedName>
        <fullName evidence="1">Uncharacterized protein</fullName>
    </submittedName>
</protein>
<sequence length="134" mass="15364">MKSHELIMKLRERHQINIYSSNQLWCLQLFELDICPNDIGISCEFETSDESLHDALTEALEWSSDRYPELLEGAEKTPGDYLMVYDTQSEDVEFHGTMKSAEKDFECAMEGLDNGETAYILKVIKSFTPKEGAE</sequence>
<evidence type="ECO:0000313" key="2">
    <source>
        <dbReference type="Proteomes" id="UP000665181"/>
    </source>
</evidence>
<dbReference type="Proteomes" id="UP000665181">
    <property type="component" value="Unassembled WGS sequence"/>
</dbReference>
<comment type="caution">
    <text evidence="1">The sequence shown here is derived from an EMBL/GenBank/DDBJ whole genome shotgun (WGS) entry which is preliminary data.</text>
</comment>
<gene>
    <name evidence="1" type="ORF">J5227_07795</name>
</gene>
<dbReference type="RefSeq" id="WP_208556282.1">
    <property type="nucleotide sequence ID" value="NZ_JAGFPW010000005.1"/>
</dbReference>